<protein>
    <submittedName>
        <fullName evidence="1">Uncharacterized protein</fullName>
    </submittedName>
</protein>
<name>A0ACB0FA51_RANTA</name>
<evidence type="ECO:0000313" key="2">
    <source>
        <dbReference type="Proteomes" id="UP001162501"/>
    </source>
</evidence>
<sequence>MDGELLTELGCNNRMTSTGKAIESHSLERLLVRSRAEQACVPHTEVFTEYGQPYDNREERGKTATVNSALTEQKQRSTDGNECGGMPAGPTAAPTRSPGFTSQPAAEFQTAVLSIRPALPACRSLQIDRCWA</sequence>
<proteinExistence type="predicted"/>
<organism evidence="1 2">
    <name type="scientific">Rangifer tarandus platyrhynchus</name>
    <name type="common">Svalbard reindeer</name>
    <dbReference type="NCBI Taxonomy" id="3082113"/>
    <lineage>
        <taxon>Eukaryota</taxon>
        <taxon>Metazoa</taxon>
        <taxon>Chordata</taxon>
        <taxon>Craniata</taxon>
        <taxon>Vertebrata</taxon>
        <taxon>Euteleostomi</taxon>
        <taxon>Mammalia</taxon>
        <taxon>Eutheria</taxon>
        <taxon>Laurasiatheria</taxon>
        <taxon>Artiodactyla</taxon>
        <taxon>Ruminantia</taxon>
        <taxon>Pecora</taxon>
        <taxon>Cervidae</taxon>
        <taxon>Odocoileinae</taxon>
        <taxon>Rangifer</taxon>
    </lineage>
</organism>
<dbReference type="EMBL" id="OX596088">
    <property type="protein sequence ID" value="CAI9709960.1"/>
    <property type="molecule type" value="Genomic_DNA"/>
</dbReference>
<reference evidence="1" key="1">
    <citation type="submission" date="2023-05" db="EMBL/GenBank/DDBJ databases">
        <authorList>
            <consortium name="ELIXIR-Norway"/>
        </authorList>
    </citation>
    <scope>NUCLEOTIDE SEQUENCE</scope>
</reference>
<gene>
    <name evidence="1" type="ORF">MRATA1EN3_LOCUS21173</name>
</gene>
<dbReference type="Proteomes" id="UP001162501">
    <property type="component" value="Chromosome 4"/>
</dbReference>
<evidence type="ECO:0000313" key="1">
    <source>
        <dbReference type="EMBL" id="CAI9709960.1"/>
    </source>
</evidence>
<accession>A0ACB0FA51</accession>